<evidence type="ECO:0000259" key="2">
    <source>
        <dbReference type="Pfam" id="PF14534"/>
    </source>
</evidence>
<dbReference type="Proteomes" id="UP000198724">
    <property type="component" value="Unassembled WGS sequence"/>
</dbReference>
<organism evidence="3 4">
    <name type="scientific">Pontibacter chinhatensis</name>
    <dbReference type="NCBI Taxonomy" id="1436961"/>
    <lineage>
        <taxon>Bacteria</taxon>
        <taxon>Pseudomonadati</taxon>
        <taxon>Bacteroidota</taxon>
        <taxon>Cytophagia</taxon>
        <taxon>Cytophagales</taxon>
        <taxon>Hymenobacteraceae</taxon>
        <taxon>Pontibacter</taxon>
    </lineage>
</organism>
<feature type="domain" description="DUF4440" evidence="2">
    <location>
        <begin position="26"/>
        <end position="137"/>
    </location>
</feature>
<feature type="signal peptide" evidence="1">
    <location>
        <begin position="1"/>
        <end position="20"/>
    </location>
</feature>
<evidence type="ECO:0000313" key="3">
    <source>
        <dbReference type="EMBL" id="SFH21389.1"/>
    </source>
</evidence>
<dbReference type="OrthoDB" id="979496at2"/>
<keyword evidence="3" id="KW-0413">Isomerase</keyword>
<dbReference type="AlphaFoldDB" id="A0A1I2Y7R8"/>
<gene>
    <name evidence="3" type="ORF">SAMN05421739_107102</name>
</gene>
<sequence length="152" mass="17197">MKRYAYILFFAVFFAACSPAEEKVDIRSLNQEFIGAWNSNDPEKVISYLDDEVQFLQGEVHFMGKTEVANKWVKDTYSTITDLKTNVVSSGVDGEIAYEAGTFSVDVLPTNQDQLRGIGEGNFILLWKKNKEGEWKLSYAQLEGLPVQVKNN</sequence>
<dbReference type="InterPro" id="IPR027843">
    <property type="entry name" value="DUF4440"/>
</dbReference>
<dbReference type="InterPro" id="IPR032710">
    <property type="entry name" value="NTF2-like_dom_sf"/>
</dbReference>
<name>A0A1I2Y7R8_9BACT</name>
<dbReference type="GO" id="GO:0016853">
    <property type="term" value="F:isomerase activity"/>
    <property type="evidence" value="ECO:0007669"/>
    <property type="project" value="UniProtKB-KW"/>
</dbReference>
<dbReference type="Gene3D" id="3.10.450.50">
    <property type="match status" value="1"/>
</dbReference>
<accession>A0A1I2Y7R8</accession>
<dbReference type="RefSeq" id="WP_092104531.1">
    <property type="nucleotide sequence ID" value="NZ_FOOT01000007.1"/>
</dbReference>
<dbReference type="EMBL" id="FOOT01000007">
    <property type="protein sequence ID" value="SFH21389.1"/>
    <property type="molecule type" value="Genomic_DNA"/>
</dbReference>
<dbReference type="Pfam" id="PF14534">
    <property type="entry name" value="DUF4440"/>
    <property type="match status" value="1"/>
</dbReference>
<evidence type="ECO:0000256" key="1">
    <source>
        <dbReference type="SAM" id="SignalP"/>
    </source>
</evidence>
<feature type="chain" id="PRO_5011452999" evidence="1">
    <location>
        <begin position="21"/>
        <end position="152"/>
    </location>
</feature>
<dbReference type="SUPFAM" id="SSF54427">
    <property type="entry name" value="NTF2-like"/>
    <property type="match status" value="1"/>
</dbReference>
<reference evidence="4" key="1">
    <citation type="submission" date="2016-10" db="EMBL/GenBank/DDBJ databases">
        <authorList>
            <person name="Varghese N."/>
            <person name="Submissions S."/>
        </authorList>
    </citation>
    <scope>NUCLEOTIDE SEQUENCE [LARGE SCALE GENOMIC DNA]</scope>
    <source>
        <strain evidence="4">LP51</strain>
    </source>
</reference>
<keyword evidence="1" id="KW-0732">Signal</keyword>
<protein>
    <submittedName>
        <fullName evidence="3">Ketosteroid isomerase homolog</fullName>
    </submittedName>
</protein>
<evidence type="ECO:0000313" key="4">
    <source>
        <dbReference type="Proteomes" id="UP000198724"/>
    </source>
</evidence>
<keyword evidence="4" id="KW-1185">Reference proteome</keyword>
<dbReference type="STRING" id="1436961.SAMN05421739_107102"/>
<proteinExistence type="predicted"/>
<dbReference type="PROSITE" id="PS51257">
    <property type="entry name" value="PROKAR_LIPOPROTEIN"/>
    <property type="match status" value="1"/>
</dbReference>